<name>A0A1B6LI70_9HEMI</name>
<accession>A0A1B6LI70</accession>
<evidence type="ECO:0000313" key="1">
    <source>
        <dbReference type="EMBL" id="JAT23330.1"/>
    </source>
</evidence>
<feature type="non-terminal residue" evidence="1">
    <location>
        <position position="1"/>
    </location>
</feature>
<dbReference type="AlphaFoldDB" id="A0A1B6LI70"/>
<sequence length="286" mass="33394">AYLPENFNQISSLKKLVLYGNKLTDLGSLAGLLELEWLDLYDNMLEKFPLSLEHLRALEKIDVAANHVNVEEVLDCTMHGESMLEVYNRQQACLRASDKKFSNRQNGLKALSRTWNSAESVLKSYFDEDDLTYESEPVETVSDYDVDENWDEESNHTNNYFDPNSVPRYFLSPGDYKFGWMPPVQKRDCIIPPYLVLRGFVYIPGQLHVRTSRRRKVNVRSLPCLEGQFSDTEEEEPLVQQKKESLMDHLKSVLIFARNPEGPVVRRCQFCSVYEDCWHHGRWIRF</sequence>
<dbReference type="EMBL" id="GEBQ01016647">
    <property type="protein sequence ID" value="JAT23330.1"/>
    <property type="molecule type" value="Transcribed_RNA"/>
</dbReference>
<proteinExistence type="predicted"/>
<organism evidence="1">
    <name type="scientific">Graphocephala atropunctata</name>
    <dbReference type="NCBI Taxonomy" id="36148"/>
    <lineage>
        <taxon>Eukaryota</taxon>
        <taxon>Metazoa</taxon>
        <taxon>Ecdysozoa</taxon>
        <taxon>Arthropoda</taxon>
        <taxon>Hexapoda</taxon>
        <taxon>Insecta</taxon>
        <taxon>Pterygota</taxon>
        <taxon>Neoptera</taxon>
        <taxon>Paraneoptera</taxon>
        <taxon>Hemiptera</taxon>
        <taxon>Auchenorrhyncha</taxon>
        <taxon>Membracoidea</taxon>
        <taxon>Cicadellidae</taxon>
        <taxon>Cicadellinae</taxon>
        <taxon>Cicadellini</taxon>
        <taxon>Graphocephala</taxon>
    </lineage>
</organism>
<reference evidence="1" key="1">
    <citation type="submission" date="2015-11" db="EMBL/GenBank/DDBJ databases">
        <title>De novo transcriptome assembly of four potential Pierce s Disease insect vectors from Arizona vineyards.</title>
        <authorList>
            <person name="Tassone E.E."/>
        </authorList>
    </citation>
    <scope>NUCLEOTIDE SEQUENCE</scope>
</reference>
<dbReference type="SUPFAM" id="SSF52058">
    <property type="entry name" value="L domain-like"/>
    <property type="match status" value="1"/>
</dbReference>
<protein>
    <submittedName>
        <fullName evidence="1">Uncharacterized protein</fullName>
    </submittedName>
</protein>
<dbReference type="InterPro" id="IPR001611">
    <property type="entry name" value="Leu-rich_rpt"/>
</dbReference>
<dbReference type="PROSITE" id="PS51450">
    <property type="entry name" value="LRR"/>
    <property type="match status" value="2"/>
</dbReference>
<gene>
    <name evidence="1" type="ORF">g.5694</name>
</gene>
<dbReference type="Gene3D" id="3.80.10.10">
    <property type="entry name" value="Ribonuclease Inhibitor"/>
    <property type="match status" value="1"/>
</dbReference>
<dbReference type="InterPro" id="IPR032675">
    <property type="entry name" value="LRR_dom_sf"/>
</dbReference>